<dbReference type="Gene3D" id="3.40.50.2000">
    <property type="entry name" value="Glycogen Phosphorylase B"/>
    <property type="match status" value="2"/>
</dbReference>
<feature type="domain" description="DUF1972" evidence="1">
    <location>
        <begin position="4"/>
        <end position="179"/>
    </location>
</feature>
<evidence type="ECO:0000259" key="1">
    <source>
        <dbReference type="Pfam" id="PF09314"/>
    </source>
</evidence>
<evidence type="ECO:0000313" key="3">
    <source>
        <dbReference type="Proteomes" id="UP000198263"/>
    </source>
</evidence>
<reference evidence="2 3" key="1">
    <citation type="submission" date="2016-01" db="EMBL/GenBank/DDBJ databases">
        <authorList>
            <person name="Peeters C."/>
        </authorList>
    </citation>
    <scope>NUCLEOTIDE SEQUENCE [LARGE SCALE GENOMIC DNA]</scope>
    <source>
        <strain evidence="2">LMG 29315</strain>
    </source>
</reference>
<name>A0A658R0Q6_9BURK</name>
<dbReference type="Pfam" id="PF09314">
    <property type="entry name" value="DUF1972"/>
    <property type="match status" value="1"/>
</dbReference>
<comment type="caution">
    <text evidence="2">The sequence shown here is derived from an EMBL/GenBank/DDBJ whole genome shotgun (WGS) entry which is preliminary data.</text>
</comment>
<keyword evidence="3" id="KW-1185">Reference proteome</keyword>
<organism evidence="2 3">
    <name type="scientific">Caballeronia concitans</name>
    <dbReference type="NCBI Taxonomy" id="1777133"/>
    <lineage>
        <taxon>Bacteria</taxon>
        <taxon>Pseudomonadati</taxon>
        <taxon>Pseudomonadota</taxon>
        <taxon>Betaproteobacteria</taxon>
        <taxon>Burkholderiales</taxon>
        <taxon>Burkholderiaceae</taxon>
        <taxon>Caballeronia</taxon>
    </lineage>
</organism>
<dbReference type="AlphaFoldDB" id="A0A658R0Q6"/>
<dbReference type="InterPro" id="IPR015393">
    <property type="entry name" value="DUF1972"/>
</dbReference>
<sequence length="431" mass="48111">MSEKQLSIMGTRGIPAQHGGFETFAERLALYLTKRGWIVTVYCQGQVGGTQVVEDTWCGVKRIFVPVKRDGAFGTVEFDWKAVQIAAKRETPLVLTLGYNTAVFCTYLRAHGVKNLINMDGLEWRRTKWRWYERTWLYMNERIGCWTGNHLIADHPSIAMHLATRVKNRKITMIPYGADRIEGSGCTVPRELGLGQVRYALVIARPEPENSIVEIVTAFSRRPRGAKLVVLGKYDPVGNAYHREVMDAAGPEVLFPGAIYDQNTVKALRYHALFYLHGHQVGGTNPSLVESLGASSAIIAHDNQFNRWVAGPDARFFANESECDLHISALLADPPTVRAMREASGRRFDSAFRWDSVLAQYEALLERNLVNEKKPNVFPVPPAVESASLGMLFKPAATMKSSTLPATEARPHLASVEVEAIFEETEISGRH</sequence>
<accession>A0A658R0Q6</accession>
<dbReference type="SUPFAM" id="SSF53756">
    <property type="entry name" value="UDP-Glycosyltransferase/glycogen phosphorylase"/>
    <property type="match status" value="1"/>
</dbReference>
<evidence type="ECO:0000313" key="2">
    <source>
        <dbReference type="EMBL" id="SAL38275.1"/>
    </source>
</evidence>
<dbReference type="Proteomes" id="UP000198263">
    <property type="component" value="Unassembled WGS sequence"/>
</dbReference>
<gene>
    <name evidence="2" type="ORF">AWB72_03888</name>
</gene>
<dbReference type="EMBL" id="FCNV02000009">
    <property type="protein sequence ID" value="SAL38275.1"/>
    <property type="molecule type" value="Genomic_DNA"/>
</dbReference>
<proteinExistence type="predicted"/>
<protein>
    <recommendedName>
        <fullName evidence="1">DUF1972 domain-containing protein</fullName>
    </recommendedName>
</protein>
<dbReference type="OrthoDB" id="9792269at2"/>